<dbReference type="RefSeq" id="WP_099183140.1">
    <property type="nucleotide sequence ID" value="NZ_BAQW01000015.1"/>
</dbReference>
<organism evidence="1 2">
    <name type="scientific">Gluconobacter frateurii NRIC 0228</name>
    <dbReference type="NCBI Taxonomy" id="1307946"/>
    <lineage>
        <taxon>Bacteria</taxon>
        <taxon>Pseudomonadati</taxon>
        <taxon>Pseudomonadota</taxon>
        <taxon>Alphaproteobacteria</taxon>
        <taxon>Acetobacterales</taxon>
        <taxon>Acetobacteraceae</taxon>
        <taxon>Gluconobacter</taxon>
    </lineage>
</organism>
<reference evidence="1" key="1">
    <citation type="submission" date="2013-04" db="EMBL/GenBank/DDBJ databases">
        <title>The genome sequencing project of 58 acetic acid bacteria.</title>
        <authorList>
            <person name="Okamoto-Kainuma A."/>
            <person name="Ishikawa M."/>
            <person name="Umino S."/>
            <person name="Koizumi Y."/>
            <person name="Shiwa Y."/>
            <person name="Yoshikawa H."/>
            <person name="Matsutani M."/>
            <person name="Matsushita K."/>
        </authorList>
    </citation>
    <scope>NUCLEOTIDE SEQUENCE</scope>
    <source>
        <strain evidence="1">NRIC 0228</strain>
    </source>
</reference>
<protein>
    <submittedName>
        <fullName evidence="1">Uncharacterized protein</fullName>
    </submittedName>
</protein>
<evidence type="ECO:0000313" key="1">
    <source>
        <dbReference type="EMBL" id="GBR17433.1"/>
    </source>
</evidence>
<sequence>MNNFNLNQIEEIITQIQDQNDLLNLAEEYNGSKIKFENRNLIFYMDCFVNGDESMISVSISNDSEIEYDIWINGDEFFIDTDSKFQNFN</sequence>
<comment type="caution">
    <text evidence="1">The sequence shown here is derived from an EMBL/GenBank/DDBJ whole genome shotgun (WGS) entry which is preliminary data.</text>
</comment>
<dbReference type="Proteomes" id="UP001061070">
    <property type="component" value="Unassembled WGS sequence"/>
</dbReference>
<accession>A0ABQ0QFP4</accession>
<proteinExistence type="predicted"/>
<name>A0ABQ0QFP4_9PROT</name>
<dbReference type="EMBL" id="BAQW01000015">
    <property type="protein sequence ID" value="GBR17433.1"/>
    <property type="molecule type" value="Genomic_DNA"/>
</dbReference>
<evidence type="ECO:0000313" key="2">
    <source>
        <dbReference type="Proteomes" id="UP001061070"/>
    </source>
</evidence>
<gene>
    <name evidence="1" type="ORF">AA0228_3026</name>
</gene>
<keyword evidence="2" id="KW-1185">Reference proteome</keyword>